<dbReference type="PANTHER" id="PTHR43390">
    <property type="entry name" value="SIGNAL PEPTIDASE I"/>
    <property type="match status" value="1"/>
</dbReference>
<dbReference type="InterPro" id="IPR019757">
    <property type="entry name" value="Pept_S26A_signal_pept_1_Lys-AS"/>
</dbReference>
<evidence type="ECO:0000256" key="2">
    <source>
        <dbReference type="ARBA" id="ARBA00009370"/>
    </source>
</evidence>
<comment type="catalytic activity">
    <reaction evidence="1">
        <text>Cleavage of hydrophobic, N-terminal signal or leader sequences from secreted and periplasmic proteins.</text>
        <dbReference type="EC" id="3.4.21.89"/>
    </reaction>
</comment>
<evidence type="ECO:0000256" key="1">
    <source>
        <dbReference type="ARBA" id="ARBA00000677"/>
    </source>
</evidence>
<dbReference type="GO" id="GO:0006465">
    <property type="term" value="P:signal peptide processing"/>
    <property type="evidence" value="ECO:0007669"/>
    <property type="project" value="InterPro"/>
</dbReference>
<dbReference type="InterPro" id="IPR019758">
    <property type="entry name" value="Pept_S26A_signal_pept_1_CS"/>
</dbReference>
<gene>
    <name evidence="7" type="ORF">METZ01_LOCUS417231</name>
</gene>
<dbReference type="PRINTS" id="PR00727">
    <property type="entry name" value="LEADERPTASE"/>
</dbReference>
<dbReference type="PANTHER" id="PTHR43390:SF1">
    <property type="entry name" value="CHLOROPLAST PROCESSING PEPTIDASE"/>
    <property type="match status" value="1"/>
</dbReference>
<dbReference type="GO" id="GO:0004252">
    <property type="term" value="F:serine-type endopeptidase activity"/>
    <property type="evidence" value="ECO:0007669"/>
    <property type="project" value="InterPro"/>
</dbReference>
<feature type="domain" description="Peptidase S26" evidence="6">
    <location>
        <begin position="24"/>
        <end position="192"/>
    </location>
</feature>
<name>A0A382WZN7_9ZZZZ</name>
<feature type="non-terminal residue" evidence="7">
    <location>
        <position position="1"/>
    </location>
</feature>
<dbReference type="GO" id="GO:0016020">
    <property type="term" value="C:membrane"/>
    <property type="evidence" value="ECO:0007669"/>
    <property type="project" value="InterPro"/>
</dbReference>
<reference evidence="7" key="1">
    <citation type="submission" date="2018-05" db="EMBL/GenBank/DDBJ databases">
        <authorList>
            <person name="Lanie J.A."/>
            <person name="Ng W.-L."/>
            <person name="Kazmierczak K.M."/>
            <person name="Andrzejewski T.M."/>
            <person name="Davidsen T.M."/>
            <person name="Wayne K.J."/>
            <person name="Tettelin H."/>
            <person name="Glass J.I."/>
            <person name="Rusch D."/>
            <person name="Podicherti R."/>
            <person name="Tsui H.-C.T."/>
            <person name="Winkler M.E."/>
        </authorList>
    </citation>
    <scope>NUCLEOTIDE SEQUENCE</scope>
</reference>
<keyword evidence="5" id="KW-0812">Transmembrane</keyword>
<proteinExistence type="inferred from homology"/>
<dbReference type="PROSITE" id="PS00760">
    <property type="entry name" value="SPASE_I_2"/>
    <property type="match status" value="1"/>
</dbReference>
<dbReference type="Pfam" id="PF10502">
    <property type="entry name" value="Peptidase_S26"/>
    <property type="match status" value="1"/>
</dbReference>
<feature type="transmembrane region" description="Helical" evidence="5">
    <location>
        <begin position="30"/>
        <end position="49"/>
    </location>
</feature>
<dbReference type="InterPro" id="IPR019533">
    <property type="entry name" value="Peptidase_S26"/>
</dbReference>
<evidence type="ECO:0000256" key="3">
    <source>
        <dbReference type="ARBA" id="ARBA00013208"/>
    </source>
</evidence>
<sequence length="207" mass="23645">YSSMENIRTKDQQDSTPMLPKVLRELVETILLAFAIFVTVNIITARFRIEGDSMLNSFKDGQYIVVNRLAYKFHAPERGDVVVFIPSVSTTTTFWENILGRPGQTDYIKRVVATPGDIVEITSGKLYINGIKKSEPYLREPMMVSETQQWQLEADQYLVLGDNRNFSQDSRTLHIGPVTIQQILGQVSAVYFPIREAHIVRPETYQN</sequence>
<organism evidence="7">
    <name type="scientific">marine metagenome</name>
    <dbReference type="NCBI Taxonomy" id="408172"/>
    <lineage>
        <taxon>unclassified sequences</taxon>
        <taxon>metagenomes</taxon>
        <taxon>ecological metagenomes</taxon>
    </lineage>
</organism>
<dbReference type="PROSITE" id="PS00761">
    <property type="entry name" value="SPASE_I_3"/>
    <property type="match status" value="1"/>
</dbReference>
<dbReference type="Gene3D" id="2.10.109.10">
    <property type="entry name" value="Umud Fragment, subunit A"/>
    <property type="match status" value="1"/>
</dbReference>
<dbReference type="CDD" id="cd06530">
    <property type="entry name" value="S26_SPase_I"/>
    <property type="match status" value="1"/>
</dbReference>
<dbReference type="EMBL" id="UINC01163850">
    <property type="protein sequence ID" value="SVD64377.1"/>
    <property type="molecule type" value="Genomic_DNA"/>
</dbReference>
<comment type="similarity">
    <text evidence="2">Belongs to the peptidase S26 family.</text>
</comment>
<protein>
    <recommendedName>
        <fullName evidence="3">signal peptidase I</fullName>
        <ecNumber evidence="3">3.4.21.89</ecNumber>
    </recommendedName>
</protein>
<keyword evidence="5" id="KW-0472">Membrane</keyword>
<dbReference type="InterPro" id="IPR000223">
    <property type="entry name" value="Pept_S26A_signal_pept_1"/>
</dbReference>
<keyword evidence="5" id="KW-1133">Transmembrane helix</keyword>
<accession>A0A382WZN7</accession>
<keyword evidence="4" id="KW-0378">Hydrolase</keyword>
<evidence type="ECO:0000259" key="6">
    <source>
        <dbReference type="Pfam" id="PF10502"/>
    </source>
</evidence>
<evidence type="ECO:0000313" key="7">
    <source>
        <dbReference type="EMBL" id="SVD64377.1"/>
    </source>
</evidence>
<dbReference type="GO" id="GO:0009003">
    <property type="term" value="F:signal peptidase activity"/>
    <property type="evidence" value="ECO:0007669"/>
    <property type="project" value="UniProtKB-EC"/>
</dbReference>
<dbReference type="EC" id="3.4.21.89" evidence="3"/>
<dbReference type="NCBIfam" id="TIGR02227">
    <property type="entry name" value="sigpep_I_bact"/>
    <property type="match status" value="1"/>
</dbReference>
<evidence type="ECO:0000256" key="4">
    <source>
        <dbReference type="ARBA" id="ARBA00022801"/>
    </source>
</evidence>
<dbReference type="SUPFAM" id="SSF51306">
    <property type="entry name" value="LexA/Signal peptidase"/>
    <property type="match status" value="1"/>
</dbReference>
<evidence type="ECO:0000256" key="5">
    <source>
        <dbReference type="SAM" id="Phobius"/>
    </source>
</evidence>
<dbReference type="AlphaFoldDB" id="A0A382WZN7"/>
<dbReference type="InterPro" id="IPR036286">
    <property type="entry name" value="LexA/Signal_pep-like_sf"/>
</dbReference>